<dbReference type="EMBL" id="CP083680">
    <property type="protein sequence ID" value="UYU67349.1"/>
    <property type="molecule type" value="Genomic_DNA"/>
</dbReference>
<proteinExistence type="predicted"/>
<gene>
    <name evidence="2" type="ORF">KQP68_03445</name>
</gene>
<evidence type="ECO:0000256" key="1">
    <source>
        <dbReference type="SAM" id="MobiDB-lite"/>
    </source>
</evidence>
<dbReference type="AlphaFoldDB" id="A0ABD7U530"/>
<protein>
    <submittedName>
        <fullName evidence="2">Uncharacterized protein</fullName>
    </submittedName>
</protein>
<dbReference type="Proteomes" id="UP001156218">
    <property type="component" value="Chromosome"/>
</dbReference>
<dbReference type="RefSeq" id="WP_264382975.1">
    <property type="nucleotide sequence ID" value="NZ_CP083680.1"/>
</dbReference>
<evidence type="ECO:0000313" key="3">
    <source>
        <dbReference type="Proteomes" id="UP001156218"/>
    </source>
</evidence>
<name>A0ABD7U530_BACT4</name>
<feature type="region of interest" description="Disordered" evidence="1">
    <location>
        <begin position="378"/>
        <end position="413"/>
    </location>
</feature>
<sequence>MVKINGVSFEKQYRRTTSRPIDSTDTWKSKEDAESYARNTDAEPYVPYDGQVISIEGEEDIYILVKDDTISTEDGRKHFKLHKISTEEGADDKYLSKVDPDSAKGLITFLAGIDVKIKAVIQKLIAEDATFSKEISSKDYVQNLIGWMITPDGHIDAKSLHLRDFLEVPELRYNRVSITSGEDWLAPGGGIIESVNESSQTLTLKLEPGEVASLAVDDICKGIFNNSTGFQTSYFRITQKISNSEFKYTLRSGYSYHPQKAMHFVAYGNFTNAERQKSAYSTKDYKRYLAGVNNWEITSSMVMMQLGDLSNLVISGLDLSGYSAYLRNVYMTGTIKQLSQDGTTEVLVPAFKGEWKAGKYWYYDEVTHNGSTWICIEPSTTQEPSDSSTDWLKEVSKGDPGTPGKDGIPGKDGADGRTSYFHVKYSPVQNPTSSQMKDTPDVYIGTYVDFVQANSTDPSKYTWARFQGIQGENGTQGIPGVNGEDGRTSYLHIKYSNDGKTFTANNGETPGAWIGQYVDFVQSDSSVFSDYKWQKIKGEDGADGKDGVGVQDVDVLYYLSTSSSTLTGGSWSTTAPAWVNGKYMWSKTRVIYTDGSTTETDPACITGSKGANGTNGSNGEDGRGVTSIVEQYYLSTSSSSLVGGSWSTTAPAWVNGKYIWTRSVITYTDSSSTTTDAICVTGAKGETGIGVKSYREQYYLSTSYSTPAGGSWSYNVPSWTDGKFMWTRTVVTYTDNTTWTSDPVCVTGSAGPSGKGVKSFEVLYYLSTSSSTLTGGSWSTTAPKWEDGKYIWTKTKVTYTDNTTYESSPACLTGGQGKTGLPGAMLRPRGEWKPNTEYYHNDAFVDTVIYNGNNKLCKVTHTSTSTFDSTKWDEFNEFINVATNVLLAQNATIDVLGTSGIFVGNLEKTQGWMITEGAIKHNQTGFELTAEGGINTANGKLVLTSNSTVIRTNTGKDIALFKEVDGVPMIDAKNINTENLVVTSGAKIGEWDVTATGLAITSQNDANILLNMSGTKFLRINENKYSSLISARNDSGSIFSLSVYGSGNGLDIVANGGEKNYGYAIKSAGQHQFYQRSGDIWNAPGVLWAGIIDGNGNISRSWGNGCTVSRAYRNGAGDYVIEHNAGSEYIPIATAIHGVWSIASVSDVNHNYFHVRTFHKDGNYGDSWSCVAIIGRNRI</sequence>
<reference evidence="2 3" key="1">
    <citation type="submission" date="2021-06" db="EMBL/GenBank/DDBJ databases">
        <title>Interrogation of the integrated mobile genetic elements in gut-associated Bacteroides with a consensus prediction approach.</title>
        <authorList>
            <person name="Campbell D.E."/>
            <person name="Leigh J.R."/>
            <person name="Kim T."/>
            <person name="England W."/>
            <person name="Whitaker R.J."/>
            <person name="Degnan P.H."/>
        </authorList>
    </citation>
    <scope>NUCLEOTIDE SEQUENCE [LARGE SCALE GENOMIC DNA]</scope>
    <source>
        <strain evidence="2 3">WAL8669</strain>
    </source>
</reference>
<feature type="compositionally biased region" description="Polar residues" evidence="1">
    <location>
        <begin position="378"/>
        <end position="390"/>
    </location>
</feature>
<organism evidence="2 3">
    <name type="scientific">Bacteroides thetaiotaomicron</name>
    <dbReference type="NCBI Taxonomy" id="818"/>
    <lineage>
        <taxon>Bacteria</taxon>
        <taxon>Pseudomonadati</taxon>
        <taxon>Bacteroidota</taxon>
        <taxon>Bacteroidia</taxon>
        <taxon>Bacteroidales</taxon>
        <taxon>Bacteroidaceae</taxon>
        <taxon>Bacteroides</taxon>
    </lineage>
</organism>
<feature type="region of interest" description="Disordered" evidence="1">
    <location>
        <begin position="14"/>
        <end position="40"/>
    </location>
</feature>
<feature type="compositionally biased region" description="Basic and acidic residues" evidence="1">
    <location>
        <begin position="25"/>
        <end position="35"/>
    </location>
</feature>
<evidence type="ECO:0000313" key="2">
    <source>
        <dbReference type="EMBL" id="UYU67349.1"/>
    </source>
</evidence>
<dbReference type="PANTHER" id="PTHR24637">
    <property type="entry name" value="COLLAGEN"/>
    <property type="match status" value="1"/>
</dbReference>
<accession>A0ABD7U530</accession>